<dbReference type="InterPro" id="IPR027417">
    <property type="entry name" value="P-loop_NTPase"/>
</dbReference>
<evidence type="ECO:0000256" key="1">
    <source>
        <dbReference type="ARBA" id="ARBA00022737"/>
    </source>
</evidence>
<feature type="domain" description="Nephrocystin 3-like N-terminal" evidence="3">
    <location>
        <begin position="97"/>
        <end position="258"/>
    </location>
</feature>
<dbReference type="Gene3D" id="1.25.40.10">
    <property type="entry name" value="Tetratricopeptide repeat domain"/>
    <property type="match status" value="2"/>
</dbReference>
<dbReference type="Pfam" id="PF24883">
    <property type="entry name" value="NPHP3_N"/>
    <property type="match status" value="1"/>
</dbReference>
<dbReference type="Proteomes" id="UP000298030">
    <property type="component" value="Unassembled WGS sequence"/>
</dbReference>
<dbReference type="InterPro" id="IPR011990">
    <property type="entry name" value="TPR-like_helical_dom_sf"/>
</dbReference>
<protein>
    <recommendedName>
        <fullName evidence="3">Nephrocystin 3-like N-terminal domain-containing protein</fullName>
    </recommendedName>
</protein>
<evidence type="ECO:0000313" key="4">
    <source>
        <dbReference type="EMBL" id="TEB36676.1"/>
    </source>
</evidence>
<organism evidence="4 5">
    <name type="scientific">Coprinellus micaceus</name>
    <name type="common">Glistening ink-cap mushroom</name>
    <name type="synonym">Coprinus micaceus</name>
    <dbReference type="NCBI Taxonomy" id="71717"/>
    <lineage>
        <taxon>Eukaryota</taxon>
        <taxon>Fungi</taxon>
        <taxon>Dikarya</taxon>
        <taxon>Basidiomycota</taxon>
        <taxon>Agaricomycotina</taxon>
        <taxon>Agaricomycetes</taxon>
        <taxon>Agaricomycetidae</taxon>
        <taxon>Agaricales</taxon>
        <taxon>Agaricineae</taxon>
        <taxon>Psathyrellaceae</taxon>
        <taxon>Coprinellus</taxon>
    </lineage>
</organism>
<evidence type="ECO:0000256" key="2">
    <source>
        <dbReference type="SAM" id="MobiDB-lite"/>
    </source>
</evidence>
<name>A0A4Y7TR82_COPMI</name>
<dbReference type="SUPFAM" id="SSF52540">
    <property type="entry name" value="P-loop containing nucleoside triphosphate hydrolases"/>
    <property type="match status" value="1"/>
</dbReference>
<dbReference type="STRING" id="71717.A0A4Y7TR82"/>
<feature type="region of interest" description="Disordered" evidence="2">
    <location>
        <begin position="1"/>
        <end position="30"/>
    </location>
</feature>
<dbReference type="AlphaFoldDB" id="A0A4Y7TR82"/>
<keyword evidence="5" id="KW-1185">Reference proteome</keyword>
<dbReference type="InterPro" id="IPR056884">
    <property type="entry name" value="NPHP3-like_N"/>
</dbReference>
<dbReference type="OrthoDB" id="3261813at2759"/>
<evidence type="ECO:0000313" key="5">
    <source>
        <dbReference type="Proteomes" id="UP000298030"/>
    </source>
</evidence>
<proteinExistence type="predicted"/>
<dbReference type="SUPFAM" id="SSF48452">
    <property type="entry name" value="TPR-like"/>
    <property type="match status" value="1"/>
</dbReference>
<dbReference type="EMBL" id="QPFP01000005">
    <property type="protein sequence ID" value="TEB36676.1"/>
    <property type="molecule type" value="Genomic_DNA"/>
</dbReference>
<accession>A0A4Y7TR82</accession>
<dbReference type="Gene3D" id="3.40.50.300">
    <property type="entry name" value="P-loop containing nucleotide triphosphate hydrolases"/>
    <property type="match status" value="1"/>
</dbReference>
<keyword evidence="1" id="KW-0677">Repeat</keyword>
<dbReference type="PANTHER" id="PTHR10039">
    <property type="entry name" value="AMELOGENIN"/>
    <property type="match status" value="1"/>
</dbReference>
<gene>
    <name evidence="4" type="ORF">FA13DRAFT_1787049</name>
</gene>
<comment type="caution">
    <text evidence="4">The sequence shown here is derived from an EMBL/GenBank/DDBJ whole genome shotgun (WGS) entry which is preliminary data.</text>
</comment>
<evidence type="ECO:0000259" key="3">
    <source>
        <dbReference type="Pfam" id="PF24883"/>
    </source>
</evidence>
<reference evidence="4 5" key="1">
    <citation type="journal article" date="2019" name="Nat. Ecol. Evol.">
        <title>Megaphylogeny resolves global patterns of mushroom evolution.</title>
        <authorList>
            <person name="Varga T."/>
            <person name="Krizsan K."/>
            <person name="Foldi C."/>
            <person name="Dima B."/>
            <person name="Sanchez-Garcia M."/>
            <person name="Sanchez-Ramirez S."/>
            <person name="Szollosi G.J."/>
            <person name="Szarkandi J.G."/>
            <person name="Papp V."/>
            <person name="Albert L."/>
            <person name="Andreopoulos W."/>
            <person name="Angelini C."/>
            <person name="Antonin V."/>
            <person name="Barry K.W."/>
            <person name="Bougher N.L."/>
            <person name="Buchanan P."/>
            <person name="Buyck B."/>
            <person name="Bense V."/>
            <person name="Catcheside P."/>
            <person name="Chovatia M."/>
            <person name="Cooper J."/>
            <person name="Damon W."/>
            <person name="Desjardin D."/>
            <person name="Finy P."/>
            <person name="Geml J."/>
            <person name="Haridas S."/>
            <person name="Hughes K."/>
            <person name="Justo A."/>
            <person name="Karasinski D."/>
            <person name="Kautmanova I."/>
            <person name="Kiss B."/>
            <person name="Kocsube S."/>
            <person name="Kotiranta H."/>
            <person name="LaButti K.M."/>
            <person name="Lechner B.E."/>
            <person name="Liimatainen K."/>
            <person name="Lipzen A."/>
            <person name="Lukacs Z."/>
            <person name="Mihaltcheva S."/>
            <person name="Morgado L.N."/>
            <person name="Niskanen T."/>
            <person name="Noordeloos M.E."/>
            <person name="Ohm R.A."/>
            <person name="Ortiz-Santana B."/>
            <person name="Ovrebo C."/>
            <person name="Racz N."/>
            <person name="Riley R."/>
            <person name="Savchenko A."/>
            <person name="Shiryaev A."/>
            <person name="Soop K."/>
            <person name="Spirin V."/>
            <person name="Szebenyi C."/>
            <person name="Tomsovsky M."/>
            <person name="Tulloss R.E."/>
            <person name="Uehling J."/>
            <person name="Grigoriev I.V."/>
            <person name="Vagvolgyi C."/>
            <person name="Papp T."/>
            <person name="Martin F.M."/>
            <person name="Miettinen O."/>
            <person name="Hibbett D.S."/>
            <person name="Nagy L.G."/>
        </authorList>
    </citation>
    <scope>NUCLEOTIDE SEQUENCE [LARGE SCALE GENOMIC DNA]</scope>
    <source>
        <strain evidence="4 5">FP101781</strain>
    </source>
</reference>
<sequence length="937" mass="103467">MPLYDGAQLQEAMRHRSHSPPSQQPPPAHVEDCSFNHHGDSYYNSHNVHGTANYIGNVTNATLGSNLVTTIERAFFSSGNGELDNSACTRDVSGNGTSTWGSREDTVQYVLKWGKDSESELSLLIHGAAGLGKSTLAHHLTHRLHTADCLAASVSLNALPSDNRGPECVVKLVSREIGEAHPGAIPFILEAIKSCKGAPLVDLVEHFIVEPVRSLDLSRPLIVLFDSVDEWESHAALIKAISSLASSSTPIKFILLGRSDPQAPRFEDVSIRPYPLQPVSTSIMVQYIEKQFDDVKWEYGRRPASWQKVEPPVPEDILDPIVTARRGLGDSEQLATPYYYAIMCLFPDPEGRDLFREYMAATLALQEPLPTADFARLTNLPTRAIDSIQVGLMALQIRKANDGQGTPTVRPARTLFHQSLLDYLESSPTPSHLAFRIPLLDAHDQLAQCCLTVLPHFLSGSHVVDPLGLPHEHSYAVKYLATHIHRGTPCPQAGSTDGSQTARLCKQLEQLGNRVLFRWAVLLVGLVKPRSAIEEVNYMDRVLRPDPELRSFRISCLEVAVRVQPEDTTAWDDLGWVYWEVAKYSQDVDVVNNSRSSDRGAALYSLATSLHTRFELIGNARDPDRSISLHREALHLHPPGHGGRGMSLNNLAVALSSRFAVTDTVTIGDINEVAHLHREALELRPPGDEHRAISLLNLAGTLHFRFEKTKPTADLDEDAPSSRETVALLTHGHSGRALALQSLGMSFGPRSQKTASPTDLDKAVRLQREALELCQPGHVNRALALQALASSLQARFQAAASTADLDDEVQLRREIVDMYPPGLAGRLPALHGLAWPLYSRFQTMASVADLEESIQRIREAVGLCPPGHPDHSDLLNDLAWNLTFRYEDAFETLKNQFVSGGNQWLFDRLVIPAVTTLWTPWQNPFTLSRITLTRLSS</sequence>